<evidence type="ECO:0000313" key="2">
    <source>
        <dbReference type="Proteomes" id="UP000076512"/>
    </source>
</evidence>
<organism evidence="1 2">
    <name type="scientific">Nocardia terpenica</name>
    <dbReference type="NCBI Taxonomy" id="455432"/>
    <lineage>
        <taxon>Bacteria</taxon>
        <taxon>Bacillati</taxon>
        <taxon>Actinomycetota</taxon>
        <taxon>Actinomycetes</taxon>
        <taxon>Mycobacteriales</taxon>
        <taxon>Nocardiaceae</taxon>
        <taxon>Nocardia</taxon>
    </lineage>
</organism>
<evidence type="ECO:0000313" key="1">
    <source>
        <dbReference type="EMBL" id="KZM74306.1"/>
    </source>
</evidence>
<dbReference type="AlphaFoldDB" id="A0A164NFG8"/>
<proteinExistence type="predicted"/>
<keyword evidence="2" id="KW-1185">Reference proteome</keyword>
<dbReference type="EMBL" id="LWGR01000005">
    <property type="protein sequence ID" value="KZM74306.1"/>
    <property type="molecule type" value="Genomic_DNA"/>
</dbReference>
<protein>
    <submittedName>
        <fullName evidence="1">Uncharacterized protein</fullName>
    </submittedName>
</protein>
<dbReference type="Proteomes" id="UP000076512">
    <property type="component" value="Unassembled WGS sequence"/>
</dbReference>
<sequence>MEPDQQRVKFYVIARGRGDVADLEDLVVGECVPRAQLAPRLGDLACGIVDRDPVALGVGVDRSKSGDQMLRGGTSTS</sequence>
<accession>A0A164NFG8</accession>
<reference evidence="1 2" key="1">
    <citation type="submission" date="2016-04" db="EMBL/GenBank/DDBJ databases">
        <authorList>
            <person name="Evans L.H."/>
            <person name="Alamgir A."/>
            <person name="Owens N."/>
            <person name="Weber N.D."/>
            <person name="Virtaneva K."/>
            <person name="Barbian K."/>
            <person name="Babar A."/>
            <person name="Rosenke K."/>
        </authorList>
    </citation>
    <scope>NUCLEOTIDE SEQUENCE [LARGE SCALE GENOMIC DNA]</scope>
    <source>
        <strain evidence="1 2">IFM 0406</strain>
    </source>
</reference>
<gene>
    <name evidence="1" type="ORF">AWN90_24725</name>
</gene>
<comment type="caution">
    <text evidence="1">The sequence shown here is derived from an EMBL/GenBank/DDBJ whole genome shotgun (WGS) entry which is preliminary data.</text>
</comment>
<name>A0A164NFG8_9NOCA</name>